<dbReference type="CDD" id="cd00082">
    <property type="entry name" value="HisKA"/>
    <property type="match status" value="1"/>
</dbReference>
<dbReference type="RefSeq" id="WP_051378830.1">
    <property type="nucleotide sequence ID" value="NZ_AXWS01000014.1"/>
</dbReference>
<dbReference type="SMART" id="SM00387">
    <property type="entry name" value="HATPase_c"/>
    <property type="match status" value="1"/>
</dbReference>
<dbReference type="GO" id="GO:0004673">
    <property type="term" value="F:protein histidine kinase activity"/>
    <property type="evidence" value="ECO:0007669"/>
    <property type="project" value="UniProtKB-EC"/>
</dbReference>
<dbReference type="PANTHER" id="PTHR43065:SF50">
    <property type="entry name" value="HISTIDINE KINASE"/>
    <property type="match status" value="1"/>
</dbReference>
<dbReference type="InterPro" id="IPR005467">
    <property type="entry name" value="His_kinase_dom"/>
</dbReference>
<feature type="region of interest" description="Disordered" evidence="4">
    <location>
        <begin position="1"/>
        <end position="40"/>
    </location>
</feature>
<reference evidence="7" key="3">
    <citation type="journal article" date="2004" name="Chem. Biol.">
        <title>Structure-activity relationships in purine-based inhibitor binding to HSP90 isoforms.</title>
        <authorList>
            <person name="Wright L."/>
            <person name="Barril X."/>
            <person name="Dymock B."/>
            <person name="Sheridan L."/>
            <person name="Surgenor A."/>
            <person name="Beswick M."/>
            <person name="Drysdale M."/>
            <person name="Collier A."/>
            <person name="Massey A."/>
            <person name="Davies N."/>
            <person name="Fink A."/>
            <person name="Fromont C."/>
            <person name="Aherne W."/>
            <person name="Boxall K."/>
            <person name="Sharp S."/>
            <person name="Workman P."/>
            <person name="Hubbard R.E."/>
        </authorList>
    </citation>
    <scope>NUCLEOTIDE SEQUENCE</scope>
</reference>
<reference evidence="7" key="1">
    <citation type="journal article" date="2004" name="Biochemistry">
        <title>Crystal structure of the C-terminal domain of the two-component system transmitter protein nitrogen regulator II (NRII; NtrB), regulator of nitrogen assimilation in Escherichia coli.</title>
        <authorList>
            <person name="Song Y."/>
            <person name="Peisach D."/>
            <person name="Pioszak A.A."/>
            <person name="Xu Z."/>
            <person name="Ninfa A.J."/>
        </authorList>
    </citation>
    <scope>NUCLEOTIDE SEQUENCE</scope>
</reference>
<dbReference type="PROSITE" id="PS50109">
    <property type="entry name" value="HIS_KIN"/>
    <property type="match status" value="1"/>
</dbReference>
<accession>A0ABD8FDF4</accession>
<evidence type="ECO:0000256" key="1">
    <source>
        <dbReference type="ARBA" id="ARBA00000085"/>
    </source>
</evidence>
<proteinExistence type="predicted"/>
<dbReference type="InterPro" id="IPR036097">
    <property type="entry name" value="HisK_dim/P_sf"/>
</dbReference>
<feature type="domain" description="Histidine kinase" evidence="5">
    <location>
        <begin position="96"/>
        <end position="339"/>
    </location>
</feature>
<dbReference type="Proteomes" id="UP000675920">
    <property type="component" value="Unplaced"/>
</dbReference>
<keyword evidence="7" id="KW-0067">ATP-binding</keyword>
<dbReference type="GO" id="GO:0005524">
    <property type="term" value="F:ATP binding"/>
    <property type="evidence" value="ECO:0007669"/>
    <property type="project" value="UniProtKB-KW"/>
</dbReference>
<dbReference type="SUPFAM" id="SSF55874">
    <property type="entry name" value="ATPase domain of HSP90 chaperone/DNA topoisomerase II/histidine kinase"/>
    <property type="match status" value="1"/>
</dbReference>
<organism evidence="6 7">
    <name type="scientific">Derxia gummosa DSM 723</name>
    <dbReference type="NCBI Taxonomy" id="1121388"/>
    <lineage>
        <taxon>Bacteria</taxon>
        <taxon>Pseudomonadati</taxon>
        <taxon>Pseudomonadota</taxon>
        <taxon>Betaproteobacteria</taxon>
        <taxon>Burkholderiales</taxon>
        <taxon>Alcaligenaceae</taxon>
        <taxon>Derxia</taxon>
    </lineage>
</organism>
<dbReference type="AlphaFoldDB" id="A0ABD8FDF4"/>
<dbReference type="Pfam" id="PF02518">
    <property type="entry name" value="HATPase_c"/>
    <property type="match status" value="1"/>
</dbReference>
<dbReference type="InterPro" id="IPR036890">
    <property type="entry name" value="HATPase_C_sf"/>
</dbReference>
<protein>
    <recommendedName>
        <fullName evidence="2">histidine kinase</fullName>
        <ecNumber evidence="2">2.7.13.3</ecNumber>
    </recommendedName>
</protein>
<dbReference type="PANTHER" id="PTHR43065">
    <property type="entry name" value="SENSOR HISTIDINE KINASE"/>
    <property type="match status" value="1"/>
</dbReference>
<feature type="compositionally biased region" description="Low complexity" evidence="4">
    <location>
        <begin position="18"/>
        <end position="31"/>
    </location>
</feature>
<comment type="catalytic activity">
    <reaction evidence="1">
        <text>ATP + protein L-histidine = ADP + protein N-phospho-L-histidine.</text>
        <dbReference type="EC" id="2.7.13.3"/>
    </reaction>
</comment>
<reference evidence="7" key="2">
    <citation type="journal article" date="2004" name="Cell">
        <title>The Mechanism of Hsp90 regulation by the protein kinase-specific cochaperone p50(cdc37).</title>
        <authorList>
            <person name="Roe S.M."/>
            <person name="Ali M.M."/>
            <person name="Meyer P."/>
            <person name="Vaughan C.K."/>
            <person name="Panaretou B."/>
            <person name="Piper P.W."/>
            <person name="Prodromou C."/>
            <person name="Pearl L.H."/>
        </authorList>
    </citation>
    <scope>NUCLEOTIDE SEQUENCE</scope>
</reference>
<keyword evidence="7" id="KW-0547">Nucleotide-binding</keyword>
<reference evidence="7" key="5">
    <citation type="submission" date="2025-08" db="UniProtKB">
        <authorList>
            <consortium name="RefSeq"/>
        </authorList>
    </citation>
    <scope>IDENTIFICATION</scope>
</reference>
<dbReference type="EC" id="2.7.13.3" evidence="2"/>
<dbReference type="InterPro" id="IPR003661">
    <property type="entry name" value="HisK_dim/P_dom"/>
</dbReference>
<keyword evidence="3" id="KW-0597">Phosphoprotein</keyword>
<sequence length="346" mass="36891">MQAIDKPAITAGEPPEPNAAARPADAFAPGPLAAEPRATGPVGVDNEAAVQAAAQAARVAELNLAERLAFAQKLAQAEQQLLQSEKMASIGQLAAGVAHEINNPIGFINSNLNTLRDYVSDLLRLIDAYESTPAEAAAVAEEIDLPFLREDVGSMIEESLDGIARVRRIVQDLKDFSHVDHGEWVWTDLHKNLDSTLNIVNNEVKYIADVKREFQPDMPLVHCNASQINQVFMNMLVNAAHAIRARVQAGDYKRGTITITTGVEGDDAVIGIADTGCGIAPEHLARIFDPFFTTKPVGQGTGLGLSLSYSIVRKHGGCITVKSTPGEGSRFSLCLPIKGGASPRAS</sequence>
<evidence type="ECO:0000256" key="2">
    <source>
        <dbReference type="ARBA" id="ARBA00012438"/>
    </source>
</evidence>
<dbReference type="InterPro" id="IPR003594">
    <property type="entry name" value="HATPase_dom"/>
</dbReference>
<dbReference type="Gene3D" id="1.10.287.130">
    <property type="match status" value="1"/>
</dbReference>
<evidence type="ECO:0000259" key="5">
    <source>
        <dbReference type="PROSITE" id="PS50109"/>
    </source>
</evidence>
<name>A0ABD8FDF4_9BURK</name>
<dbReference type="InterPro" id="IPR004358">
    <property type="entry name" value="Sig_transdc_His_kin-like_C"/>
</dbReference>
<dbReference type="SUPFAM" id="SSF47384">
    <property type="entry name" value="Homodimeric domain of signal transducing histidine kinase"/>
    <property type="match status" value="1"/>
</dbReference>
<dbReference type="Pfam" id="PF00512">
    <property type="entry name" value="HisKA"/>
    <property type="match status" value="1"/>
</dbReference>
<dbReference type="Gene3D" id="3.30.565.10">
    <property type="entry name" value="Histidine kinase-like ATPase, C-terminal domain"/>
    <property type="match status" value="1"/>
</dbReference>
<evidence type="ECO:0000256" key="3">
    <source>
        <dbReference type="ARBA" id="ARBA00022553"/>
    </source>
</evidence>
<evidence type="ECO:0000256" key="4">
    <source>
        <dbReference type="SAM" id="MobiDB-lite"/>
    </source>
</evidence>
<dbReference type="SMART" id="SM00388">
    <property type="entry name" value="HisKA"/>
    <property type="match status" value="1"/>
</dbReference>
<dbReference type="PRINTS" id="PR00344">
    <property type="entry name" value="BCTRLSENSOR"/>
</dbReference>
<reference evidence="7" key="4">
    <citation type="journal article" date="2004" name="J. Biol. Chem.">
        <title>Ligand-induced conformational shift in the N-terminal domain of GRP94, an Hsp90 chaperone.</title>
        <authorList>
            <person name="Immormino R.M."/>
            <person name="Dollins D.E."/>
            <person name="Shaffer P.L."/>
            <person name="Soldano K.L."/>
            <person name="Walker M.A."/>
            <person name="Gewirth D.T."/>
        </authorList>
    </citation>
    <scope>NUCLEOTIDE SEQUENCE</scope>
</reference>
<evidence type="ECO:0000313" key="7">
    <source>
        <dbReference type="RefSeq" id="WP_051378830.1"/>
    </source>
</evidence>
<evidence type="ECO:0000313" key="6">
    <source>
        <dbReference type="Proteomes" id="UP000675920"/>
    </source>
</evidence>
<keyword evidence="6" id="KW-1185">Reference proteome</keyword>